<evidence type="ECO:0000313" key="1">
    <source>
        <dbReference type="EMBL" id="CAI6092489.1"/>
    </source>
</evidence>
<gene>
    <name evidence="1" type="ORF">CCHLO57077_00018943</name>
</gene>
<dbReference type="AlphaFoldDB" id="A0AA35Q6X6"/>
<dbReference type="PANTHER" id="PTHR46082:SF11">
    <property type="entry name" value="AAA+ ATPASE DOMAIN-CONTAINING PROTEIN-RELATED"/>
    <property type="match status" value="1"/>
</dbReference>
<accession>A0AA35Q6X6</accession>
<dbReference type="SUPFAM" id="SSF48452">
    <property type="entry name" value="TPR-like"/>
    <property type="match status" value="1"/>
</dbReference>
<comment type="caution">
    <text evidence="1">The sequence shown here is derived from an EMBL/GenBank/DDBJ whole genome shotgun (WGS) entry which is preliminary data.</text>
</comment>
<name>A0AA35Q6X6_9HYPO</name>
<proteinExistence type="predicted"/>
<evidence type="ECO:0000313" key="2">
    <source>
        <dbReference type="Proteomes" id="UP001160390"/>
    </source>
</evidence>
<sequence length="227" mass="25321">MGPPSGTENIGDSLLTILERLWVSSEASNKTVVPELCSIMHTRLLPLVIKEGLGRSYPATLTCISNLAGWYQQLGKFDTAEQLGLKAVIIRQAVLGDDYPHTLFSISNLAIVKELQVKVVTAIKNQLGEEYPKTLLSEANLAATFLYLEIERQTLEKKERILGEEHTDTLTSVANLASIYIEQYKYKEAKTLLVRVIGIKKRQLGLRYPETLSSISNLASLYLLQDK</sequence>
<dbReference type="PANTHER" id="PTHR46082">
    <property type="entry name" value="ATP/GTP-BINDING PROTEIN-RELATED"/>
    <property type="match status" value="1"/>
</dbReference>
<dbReference type="InterPro" id="IPR011990">
    <property type="entry name" value="TPR-like_helical_dom_sf"/>
</dbReference>
<reference evidence="1" key="1">
    <citation type="submission" date="2023-01" db="EMBL/GenBank/DDBJ databases">
        <authorList>
            <person name="Piombo E."/>
        </authorList>
    </citation>
    <scope>NUCLEOTIDE SEQUENCE</scope>
</reference>
<dbReference type="Gene3D" id="1.25.40.10">
    <property type="entry name" value="Tetratricopeptide repeat domain"/>
    <property type="match status" value="2"/>
</dbReference>
<keyword evidence="2" id="KW-1185">Reference proteome</keyword>
<dbReference type="EMBL" id="CABFNP030001215">
    <property type="protein sequence ID" value="CAI6092489.1"/>
    <property type="molecule type" value="Genomic_DNA"/>
</dbReference>
<organism evidence="1 2">
    <name type="scientific">Clonostachys chloroleuca</name>
    <dbReference type="NCBI Taxonomy" id="1926264"/>
    <lineage>
        <taxon>Eukaryota</taxon>
        <taxon>Fungi</taxon>
        <taxon>Dikarya</taxon>
        <taxon>Ascomycota</taxon>
        <taxon>Pezizomycotina</taxon>
        <taxon>Sordariomycetes</taxon>
        <taxon>Hypocreomycetidae</taxon>
        <taxon>Hypocreales</taxon>
        <taxon>Bionectriaceae</taxon>
        <taxon>Clonostachys</taxon>
    </lineage>
</organism>
<dbReference type="Proteomes" id="UP001160390">
    <property type="component" value="Unassembled WGS sequence"/>
</dbReference>
<evidence type="ECO:0008006" key="3">
    <source>
        <dbReference type="Google" id="ProtNLM"/>
    </source>
</evidence>
<dbReference type="InterPro" id="IPR053137">
    <property type="entry name" value="NLR-like"/>
</dbReference>
<protein>
    <recommendedName>
        <fullName evidence="3">Kinesin light chain</fullName>
    </recommendedName>
</protein>
<dbReference type="Pfam" id="PF13374">
    <property type="entry name" value="TPR_10"/>
    <property type="match status" value="2"/>
</dbReference>